<keyword evidence="7" id="KW-1133">Transmembrane helix</keyword>
<evidence type="ECO:0000256" key="2">
    <source>
        <dbReference type="ARBA" id="ARBA00005513"/>
    </source>
</evidence>
<evidence type="ECO:0000256" key="4">
    <source>
        <dbReference type="ARBA" id="ARBA00022547"/>
    </source>
</evidence>
<evidence type="ECO:0000256" key="5">
    <source>
        <dbReference type="ARBA" id="ARBA00022692"/>
    </source>
</evidence>
<evidence type="ECO:0000256" key="10">
    <source>
        <dbReference type="ARBA" id="ARBA00025198"/>
    </source>
</evidence>
<evidence type="ECO:0000256" key="1">
    <source>
        <dbReference type="ARBA" id="ARBA00004167"/>
    </source>
</evidence>
<dbReference type="GO" id="GO:0015986">
    <property type="term" value="P:proton motive force-driven ATP synthesis"/>
    <property type="evidence" value="ECO:0007669"/>
    <property type="project" value="InterPro"/>
</dbReference>
<dbReference type="Pfam" id="PF00430">
    <property type="entry name" value="ATP-synt_B"/>
    <property type="match status" value="1"/>
</dbReference>
<evidence type="ECO:0000256" key="11">
    <source>
        <dbReference type="RuleBase" id="RU003848"/>
    </source>
</evidence>
<protein>
    <recommendedName>
        <fullName evidence="13">ATP synthase subunit b', chloroplastic</fullName>
    </recommendedName>
</protein>
<organism evidence="12">
    <name type="scientific">Chloropicon laureae</name>
    <dbReference type="NCBI Taxonomy" id="464258"/>
    <lineage>
        <taxon>Eukaryota</taxon>
        <taxon>Viridiplantae</taxon>
        <taxon>Chlorophyta</taxon>
        <taxon>Chloropicophyceae</taxon>
        <taxon>Chloropicales</taxon>
        <taxon>Chloropicaceae</taxon>
        <taxon>Chloropicon</taxon>
    </lineage>
</organism>
<evidence type="ECO:0000256" key="3">
    <source>
        <dbReference type="ARBA" id="ARBA00022448"/>
    </source>
</evidence>
<comment type="subcellular location">
    <subcellularLocation>
        <location evidence="1">Membrane</location>
        <topology evidence="1">Single-pass membrane protein</topology>
    </subcellularLocation>
</comment>
<dbReference type="InterPro" id="IPR002146">
    <property type="entry name" value="ATP_synth_b/b'su_bac/chlpt"/>
</dbReference>
<reference evidence="12" key="1">
    <citation type="submission" date="2021-01" db="EMBL/GenBank/DDBJ databases">
        <authorList>
            <person name="Corre E."/>
            <person name="Pelletier E."/>
            <person name="Niang G."/>
            <person name="Scheremetjew M."/>
            <person name="Finn R."/>
            <person name="Kale V."/>
            <person name="Holt S."/>
            <person name="Cochrane G."/>
            <person name="Meng A."/>
            <person name="Brown T."/>
            <person name="Cohen L."/>
        </authorList>
    </citation>
    <scope>NUCLEOTIDE SEQUENCE</scope>
    <source>
        <strain evidence="12">RCC856</strain>
    </source>
</reference>
<name>A0A7S2Z2C8_9CHLO</name>
<gene>
    <name evidence="12" type="ORF">CLAU1311_LOCUS3665</name>
</gene>
<keyword evidence="5 11" id="KW-0812">Transmembrane</keyword>
<keyword evidence="4 11" id="KW-0138">CF(0)</keyword>
<evidence type="ECO:0000256" key="6">
    <source>
        <dbReference type="ARBA" id="ARBA00022781"/>
    </source>
</evidence>
<dbReference type="SUPFAM" id="SSF47162">
    <property type="entry name" value="Apolipoprotein"/>
    <property type="match status" value="1"/>
</dbReference>
<dbReference type="PANTHER" id="PTHR33445">
    <property type="entry name" value="ATP SYNTHASE SUBUNIT B', CHLOROPLASTIC"/>
    <property type="match status" value="1"/>
</dbReference>
<dbReference type="GO" id="GO:0045259">
    <property type="term" value="C:proton-transporting ATP synthase complex"/>
    <property type="evidence" value="ECO:0007669"/>
    <property type="project" value="UniProtKB-KW"/>
</dbReference>
<sequence>MEKVMNARSCSVVATSTKKSLVSLSQRQARARCAVKAQAMGSPLNKVQALRAKFSALEKAVGVQLLLAAPALAEEAAKEPGKLFDFDVTLPIMAVQFLVLMVFLDKTWFSPVGKVLDERDENLREKLSSVQDNTGDVKKYEDEAAKVVADARQEAANMIADAKKGAEKEGEASLEALKAKLEAQYQSAATALEKEEADARAALDPEIEKLAKQIVDKVL</sequence>
<keyword evidence="6 11" id="KW-0375">Hydrogen ion transport</keyword>
<evidence type="ECO:0000256" key="7">
    <source>
        <dbReference type="ARBA" id="ARBA00022989"/>
    </source>
</evidence>
<evidence type="ECO:0000256" key="8">
    <source>
        <dbReference type="ARBA" id="ARBA00023065"/>
    </source>
</evidence>
<dbReference type="GO" id="GO:0046961">
    <property type="term" value="F:proton-transporting ATPase activity, rotational mechanism"/>
    <property type="evidence" value="ECO:0007669"/>
    <property type="project" value="TreeGrafter"/>
</dbReference>
<accession>A0A7S2Z2C8</accession>
<proteinExistence type="inferred from homology"/>
<keyword evidence="3 11" id="KW-0813">Transport</keyword>
<keyword evidence="9" id="KW-0472">Membrane</keyword>
<evidence type="ECO:0000256" key="9">
    <source>
        <dbReference type="ARBA" id="ARBA00023136"/>
    </source>
</evidence>
<keyword evidence="8 11" id="KW-0406">Ion transport</keyword>
<dbReference type="InterPro" id="IPR050059">
    <property type="entry name" value="ATP_synthase_B_chain"/>
</dbReference>
<dbReference type="PANTHER" id="PTHR33445:SF2">
    <property type="entry name" value="ATP SYNTHASE SUBUNIT B', CHLOROPLASTIC"/>
    <property type="match status" value="1"/>
</dbReference>
<comment type="similarity">
    <text evidence="2 11">Belongs to the ATPase B chain family.</text>
</comment>
<evidence type="ECO:0008006" key="13">
    <source>
        <dbReference type="Google" id="ProtNLM"/>
    </source>
</evidence>
<comment type="function">
    <text evidence="10">F(1)F(0) ATP synthase produces ATP from ADP in the presence of a proton or sodium gradient. F-type ATPases consist of two structural domains, F(1) containing the extramembraneous catalytic core and F(0) containing the membrane proton channel, linked together by a central stalk and a peripheral stalk. During catalysis, ATP synthesis in the catalytic domain of F(1) is coupled via a rotary mechanism of the central stalk subunits to proton translocation.</text>
</comment>
<dbReference type="HAMAP" id="MF_01398">
    <property type="entry name" value="ATP_synth_b_bprime"/>
    <property type="match status" value="1"/>
</dbReference>
<dbReference type="EMBL" id="HBHU01005682">
    <property type="protein sequence ID" value="CAE0017682.1"/>
    <property type="molecule type" value="Transcribed_RNA"/>
</dbReference>
<evidence type="ECO:0000313" key="12">
    <source>
        <dbReference type="EMBL" id="CAE0017682.1"/>
    </source>
</evidence>
<dbReference type="CDD" id="cd06503">
    <property type="entry name" value="ATP-synt_Fo_b"/>
    <property type="match status" value="1"/>
</dbReference>
<dbReference type="AlphaFoldDB" id="A0A7S2Z2C8"/>